<keyword evidence="2" id="KW-1185">Reference proteome</keyword>
<organism evidence="1 2">
    <name type="scientific">Pseudoxanthomonas wuyuanensis</name>
    <dbReference type="NCBI Taxonomy" id="1073196"/>
    <lineage>
        <taxon>Bacteria</taxon>
        <taxon>Pseudomonadati</taxon>
        <taxon>Pseudomonadota</taxon>
        <taxon>Gammaproteobacteria</taxon>
        <taxon>Lysobacterales</taxon>
        <taxon>Lysobacteraceae</taxon>
        <taxon>Pseudoxanthomonas</taxon>
    </lineage>
</organism>
<evidence type="ECO:0000313" key="2">
    <source>
        <dbReference type="Proteomes" id="UP000219374"/>
    </source>
</evidence>
<protein>
    <submittedName>
        <fullName evidence="1">Uncharacterized protein</fullName>
    </submittedName>
</protein>
<dbReference type="Gene3D" id="6.10.140.1840">
    <property type="match status" value="1"/>
</dbReference>
<dbReference type="OrthoDB" id="8239247at2"/>
<evidence type="ECO:0000313" key="1">
    <source>
        <dbReference type="EMBL" id="SOD53158.1"/>
    </source>
</evidence>
<name>A0A286D3A8_9GAMM</name>
<proteinExistence type="predicted"/>
<dbReference type="InterPro" id="IPR041601">
    <property type="entry name" value="FRP"/>
</dbReference>
<dbReference type="GO" id="GO:0042651">
    <property type="term" value="C:thylakoid membrane"/>
    <property type="evidence" value="ECO:0007669"/>
    <property type="project" value="InterPro"/>
</dbReference>
<sequence length="106" mass="12384">MYDFKWSDSEKKLSRRVFDAALQAELAEIVADFKAKASAITTAREMWPLEQFLAQSAREIDRKYDYRYSRLIGVFATLLREGRISEEQLQGLSEEKRCCIRRLASL</sequence>
<accession>A0A286D3A8</accession>
<gene>
    <name evidence="1" type="ORF">SAMN06296416_102268</name>
</gene>
<dbReference type="EMBL" id="OCND01000002">
    <property type="protein sequence ID" value="SOD53158.1"/>
    <property type="molecule type" value="Genomic_DNA"/>
</dbReference>
<dbReference type="RefSeq" id="WP_097121036.1">
    <property type="nucleotide sequence ID" value="NZ_OCND01000002.1"/>
</dbReference>
<dbReference type="AlphaFoldDB" id="A0A286D3A8"/>
<dbReference type="InterPro" id="IPR053747">
    <property type="entry name" value="Fluoresc_Recovery_Reg"/>
</dbReference>
<dbReference type="Proteomes" id="UP000219374">
    <property type="component" value="Unassembled WGS sequence"/>
</dbReference>
<dbReference type="Pfam" id="PF18032">
    <property type="entry name" value="FRP"/>
    <property type="match status" value="1"/>
</dbReference>
<reference evidence="1 2" key="1">
    <citation type="submission" date="2017-09" db="EMBL/GenBank/DDBJ databases">
        <authorList>
            <person name="Ehlers B."/>
            <person name="Leendertz F.H."/>
        </authorList>
    </citation>
    <scope>NUCLEOTIDE SEQUENCE [LARGE SCALE GENOMIC DNA]</scope>
    <source>
        <strain evidence="1 2">CGMCC 1.10978</strain>
    </source>
</reference>